<dbReference type="KEGG" id="fcj:RN605_04660"/>
<evidence type="ECO:0000313" key="2">
    <source>
        <dbReference type="EMBL" id="WNM22655.1"/>
    </source>
</evidence>
<protein>
    <submittedName>
        <fullName evidence="1">Uncharacterized protein</fullName>
    </submittedName>
</protein>
<proteinExistence type="predicted"/>
<accession>A0AA96F6S7</accession>
<dbReference type="EMBL" id="CP134890">
    <property type="protein sequence ID" value="WNM22655.1"/>
    <property type="molecule type" value="Genomic_DNA"/>
</dbReference>
<keyword evidence="3" id="KW-1185">Reference proteome</keyword>
<evidence type="ECO:0000313" key="3">
    <source>
        <dbReference type="Proteomes" id="UP001304515"/>
    </source>
</evidence>
<dbReference type="Proteomes" id="UP001304515">
    <property type="component" value="Chromosome"/>
</dbReference>
<accession>A0AA96ETW1</accession>
<dbReference type="RefSeq" id="WP_313322644.1">
    <property type="nucleotide sequence ID" value="NZ_CP134878.1"/>
</dbReference>
<dbReference type="EMBL" id="CP134878">
    <property type="protein sequence ID" value="WNM18604.1"/>
    <property type="molecule type" value="Genomic_DNA"/>
</dbReference>
<organism evidence="1">
    <name type="scientific">Flavobacterium capsici</name>
    <dbReference type="NCBI Taxonomy" id="3075618"/>
    <lineage>
        <taxon>Bacteria</taxon>
        <taxon>Pseudomonadati</taxon>
        <taxon>Bacteroidota</taxon>
        <taxon>Flavobacteriia</taxon>
        <taxon>Flavobacteriales</taxon>
        <taxon>Flavobacteriaceae</taxon>
        <taxon>Flavobacterium</taxon>
    </lineage>
</organism>
<reference evidence="1 3" key="1">
    <citation type="submission" date="2023-09" db="EMBL/GenBank/DDBJ databases">
        <title>Flavobacterium sp. a novel bacteria isolate from Pepper rhizosphere.</title>
        <authorList>
            <person name="Peng Y."/>
            <person name="Lee J."/>
        </authorList>
    </citation>
    <scope>NUCLEOTIDE SEQUENCE</scope>
    <source>
        <strain evidence="1">PMR2A8</strain>
        <strain evidence="2 3">PMTSA4</strain>
    </source>
</reference>
<sequence>MDTKTRILDTIEEAHKFFIGLDGEPKSIHKDLLLRKLDDVGIDKINVSLFELKEMGKLDFDFSANPDLIYVL</sequence>
<evidence type="ECO:0000313" key="1">
    <source>
        <dbReference type="EMBL" id="WNM18604.1"/>
    </source>
</evidence>
<gene>
    <name evidence="2" type="ORF">RN605_04660</name>
    <name evidence="1" type="ORF">RN608_11360</name>
</gene>
<dbReference type="AlphaFoldDB" id="A0AA96ETW1"/>
<name>A0AA96ETW1_9FLAO</name>